<evidence type="ECO:0000313" key="2">
    <source>
        <dbReference type="Proteomes" id="UP000215914"/>
    </source>
</evidence>
<dbReference type="EMBL" id="MNCJ02000330">
    <property type="protein sequence ID" value="KAF5765844.1"/>
    <property type="molecule type" value="Genomic_DNA"/>
</dbReference>
<name>A0A9K3E4C8_HELAN</name>
<reference evidence="1" key="2">
    <citation type="submission" date="2020-06" db="EMBL/GenBank/DDBJ databases">
        <title>Helianthus annuus Genome sequencing and assembly Release 2.</title>
        <authorList>
            <person name="Gouzy J."/>
            <person name="Langlade N."/>
            <person name="Munos S."/>
        </authorList>
    </citation>
    <scope>NUCLEOTIDE SEQUENCE</scope>
    <source>
        <tissue evidence="1">Leaves</tissue>
    </source>
</reference>
<accession>A0A9K3E4C8</accession>
<protein>
    <submittedName>
        <fullName evidence="1">Uncharacterized protein</fullName>
    </submittedName>
</protein>
<gene>
    <name evidence="1" type="ORF">HanXRQr2_Chr15g0708401</name>
</gene>
<dbReference type="Gramene" id="mRNA:HanXRQr2_Chr15g0708401">
    <property type="protein sequence ID" value="mRNA:HanXRQr2_Chr15g0708401"/>
    <property type="gene ID" value="HanXRQr2_Chr15g0708401"/>
</dbReference>
<sequence>MTWRIRGTISLSFLPPQATHLSVTDFIFSLLNTTKTTAGSLIDATTRHRIPYTDVKFFVRNLAAVLRLLRKDTTVILYS</sequence>
<proteinExistence type="predicted"/>
<comment type="caution">
    <text evidence="1">The sequence shown here is derived from an EMBL/GenBank/DDBJ whole genome shotgun (WGS) entry which is preliminary data.</text>
</comment>
<evidence type="ECO:0000313" key="1">
    <source>
        <dbReference type="EMBL" id="KAF5765844.1"/>
    </source>
</evidence>
<keyword evidence="2" id="KW-1185">Reference proteome</keyword>
<reference evidence="1" key="1">
    <citation type="journal article" date="2017" name="Nature">
        <title>The sunflower genome provides insights into oil metabolism, flowering and Asterid evolution.</title>
        <authorList>
            <person name="Badouin H."/>
            <person name="Gouzy J."/>
            <person name="Grassa C.J."/>
            <person name="Murat F."/>
            <person name="Staton S.E."/>
            <person name="Cottret L."/>
            <person name="Lelandais-Briere C."/>
            <person name="Owens G.L."/>
            <person name="Carrere S."/>
            <person name="Mayjonade B."/>
            <person name="Legrand L."/>
            <person name="Gill N."/>
            <person name="Kane N.C."/>
            <person name="Bowers J.E."/>
            <person name="Hubner S."/>
            <person name="Bellec A."/>
            <person name="Berard A."/>
            <person name="Berges H."/>
            <person name="Blanchet N."/>
            <person name="Boniface M.C."/>
            <person name="Brunel D."/>
            <person name="Catrice O."/>
            <person name="Chaidir N."/>
            <person name="Claudel C."/>
            <person name="Donnadieu C."/>
            <person name="Faraut T."/>
            <person name="Fievet G."/>
            <person name="Helmstetter N."/>
            <person name="King M."/>
            <person name="Knapp S.J."/>
            <person name="Lai Z."/>
            <person name="Le Paslier M.C."/>
            <person name="Lippi Y."/>
            <person name="Lorenzon L."/>
            <person name="Mandel J.R."/>
            <person name="Marage G."/>
            <person name="Marchand G."/>
            <person name="Marquand E."/>
            <person name="Bret-Mestries E."/>
            <person name="Morien E."/>
            <person name="Nambeesan S."/>
            <person name="Nguyen T."/>
            <person name="Pegot-Espagnet P."/>
            <person name="Pouilly N."/>
            <person name="Raftis F."/>
            <person name="Sallet E."/>
            <person name="Schiex T."/>
            <person name="Thomas J."/>
            <person name="Vandecasteele C."/>
            <person name="Vares D."/>
            <person name="Vear F."/>
            <person name="Vautrin S."/>
            <person name="Crespi M."/>
            <person name="Mangin B."/>
            <person name="Burke J.M."/>
            <person name="Salse J."/>
            <person name="Munos S."/>
            <person name="Vincourt P."/>
            <person name="Rieseberg L.H."/>
            <person name="Langlade N.B."/>
        </authorList>
    </citation>
    <scope>NUCLEOTIDE SEQUENCE</scope>
    <source>
        <tissue evidence="1">Leaves</tissue>
    </source>
</reference>
<dbReference type="AlphaFoldDB" id="A0A9K3E4C8"/>
<dbReference type="Proteomes" id="UP000215914">
    <property type="component" value="Unassembled WGS sequence"/>
</dbReference>
<organism evidence="1 2">
    <name type="scientific">Helianthus annuus</name>
    <name type="common">Common sunflower</name>
    <dbReference type="NCBI Taxonomy" id="4232"/>
    <lineage>
        <taxon>Eukaryota</taxon>
        <taxon>Viridiplantae</taxon>
        <taxon>Streptophyta</taxon>
        <taxon>Embryophyta</taxon>
        <taxon>Tracheophyta</taxon>
        <taxon>Spermatophyta</taxon>
        <taxon>Magnoliopsida</taxon>
        <taxon>eudicotyledons</taxon>
        <taxon>Gunneridae</taxon>
        <taxon>Pentapetalae</taxon>
        <taxon>asterids</taxon>
        <taxon>campanulids</taxon>
        <taxon>Asterales</taxon>
        <taxon>Asteraceae</taxon>
        <taxon>Asteroideae</taxon>
        <taxon>Heliantheae alliance</taxon>
        <taxon>Heliantheae</taxon>
        <taxon>Helianthus</taxon>
    </lineage>
</organism>